<dbReference type="FunFam" id="1.10.10.460:FF:000001">
    <property type="entry name" value="Ribonuclease"/>
    <property type="match status" value="1"/>
</dbReference>
<dbReference type="OMA" id="REECRFF"/>
<dbReference type="AlphaFoldDB" id="E3LGH3"/>
<evidence type="ECO:0000256" key="9">
    <source>
        <dbReference type="PROSITE-ProRule" id="PRU01319"/>
    </source>
</evidence>
<dbReference type="GeneID" id="9821871"/>
<dbReference type="GO" id="GO:0006298">
    <property type="term" value="P:mismatch repair"/>
    <property type="evidence" value="ECO:0007669"/>
    <property type="project" value="TreeGrafter"/>
</dbReference>
<name>E3LGH3_CAERE</name>
<comment type="cofactor">
    <cofactor evidence="2">
        <name>Mg(2+)</name>
        <dbReference type="ChEBI" id="CHEBI:18420"/>
    </cofactor>
</comment>
<dbReference type="InterPro" id="IPR012337">
    <property type="entry name" value="RNaseH-like_sf"/>
</dbReference>
<dbReference type="InterPro" id="IPR023160">
    <property type="entry name" value="RNase_HII_hlx-loop-hlx_cap_dom"/>
</dbReference>
<dbReference type="KEGG" id="crq:GCK72_004961"/>
<comment type="similarity">
    <text evidence="3">Belongs to the RNase HII family. Eukaryotic subfamily.</text>
</comment>
<feature type="region of interest" description="Disordered" evidence="11">
    <location>
        <begin position="277"/>
        <end position="302"/>
    </location>
</feature>
<evidence type="ECO:0000313" key="14">
    <source>
        <dbReference type="Proteomes" id="UP000008281"/>
    </source>
</evidence>
<dbReference type="Pfam" id="PF01351">
    <property type="entry name" value="RNase_HII"/>
    <property type="match status" value="1"/>
</dbReference>
<dbReference type="InterPro" id="IPR024567">
    <property type="entry name" value="RNase_HII/HIII_dom"/>
</dbReference>
<evidence type="ECO:0000313" key="13">
    <source>
        <dbReference type="EMBL" id="EFO85994.1"/>
    </source>
</evidence>
<dbReference type="OrthoDB" id="7462577at2759"/>
<comment type="function">
    <text evidence="8">Catalytic subunit of RNase HII, an endonuclease that specifically degrades the RNA of RNA:DNA hybrids. Participates in DNA replication, possibly by mediating the removal of lagging-strand Okazaki fragment RNA primers during DNA replication. Mediates the excision of single ribonucleotides from DNA:RNA duplexes.</text>
</comment>
<feature type="binding site" evidence="9">
    <location>
        <position position="164"/>
    </location>
    <ligand>
        <name>a divalent metal cation</name>
        <dbReference type="ChEBI" id="CHEBI:60240"/>
    </ligand>
</feature>
<keyword evidence="7 9" id="KW-0378">Hydrolase</keyword>
<dbReference type="EMBL" id="DS268408">
    <property type="protein sequence ID" value="EFO85994.1"/>
    <property type="molecule type" value="Genomic_DNA"/>
</dbReference>
<keyword evidence="5 9" id="KW-0479">Metal-binding</keyword>
<evidence type="ECO:0000259" key="12">
    <source>
        <dbReference type="PROSITE" id="PS51975"/>
    </source>
</evidence>
<evidence type="ECO:0000256" key="11">
    <source>
        <dbReference type="SAM" id="MobiDB-lite"/>
    </source>
</evidence>
<dbReference type="GO" id="GO:0046872">
    <property type="term" value="F:metal ion binding"/>
    <property type="evidence" value="ECO:0007669"/>
    <property type="project" value="UniProtKB-KW"/>
</dbReference>
<dbReference type="NCBIfam" id="TIGR00729">
    <property type="entry name" value="ribonuclease HII"/>
    <property type="match status" value="1"/>
</dbReference>
<comment type="function">
    <text evidence="10">Endonuclease that specifically degrades the RNA of RNA-DNA hybrids.</text>
</comment>
<feature type="binding site" evidence="9">
    <location>
        <position position="54"/>
    </location>
    <ligand>
        <name>a divalent metal cation</name>
        <dbReference type="ChEBI" id="CHEBI:60240"/>
    </ligand>
</feature>
<dbReference type="CDD" id="cd07181">
    <property type="entry name" value="RNase_HII_eukaryota_like"/>
    <property type="match status" value="1"/>
</dbReference>
<gene>
    <name evidence="13" type="primary">Cre-rnh-2</name>
    <name evidence="13" type="ORF">CRE_01956</name>
</gene>
<dbReference type="GO" id="GO:0043137">
    <property type="term" value="P:DNA replication, removal of RNA primer"/>
    <property type="evidence" value="ECO:0007669"/>
    <property type="project" value="TreeGrafter"/>
</dbReference>
<dbReference type="PANTHER" id="PTHR10954:SF7">
    <property type="entry name" value="RIBONUCLEASE H2 SUBUNIT A"/>
    <property type="match status" value="1"/>
</dbReference>
<dbReference type="HOGENOM" id="CLU_036532_0_3_1"/>
<keyword evidence="4 9" id="KW-0540">Nuclease</keyword>
<dbReference type="InterPro" id="IPR004649">
    <property type="entry name" value="RNase_H2_suA"/>
</dbReference>
<organism evidence="14">
    <name type="scientific">Caenorhabditis remanei</name>
    <name type="common">Caenorhabditis vulgaris</name>
    <dbReference type="NCBI Taxonomy" id="31234"/>
    <lineage>
        <taxon>Eukaryota</taxon>
        <taxon>Metazoa</taxon>
        <taxon>Ecdysozoa</taxon>
        <taxon>Nematoda</taxon>
        <taxon>Chromadorea</taxon>
        <taxon>Rhabditida</taxon>
        <taxon>Rhabditina</taxon>
        <taxon>Rhabditomorpha</taxon>
        <taxon>Rhabditoidea</taxon>
        <taxon>Rhabditidae</taxon>
        <taxon>Peloderinae</taxon>
        <taxon>Caenorhabditis</taxon>
    </lineage>
</organism>
<dbReference type="Gene3D" id="3.30.420.10">
    <property type="entry name" value="Ribonuclease H-like superfamily/Ribonuclease H"/>
    <property type="match status" value="1"/>
</dbReference>
<evidence type="ECO:0000256" key="7">
    <source>
        <dbReference type="ARBA" id="ARBA00022801"/>
    </source>
</evidence>
<comment type="catalytic activity">
    <reaction evidence="1 9 10">
        <text>Endonucleolytic cleavage to 5'-phosphomonoester.</text>
        <dbReference type="EC" id="3.1.26.4"/>
    </reaction>
</comment>
<evidence type="ECO:0000256" key="10">
    <source>
        <dbReference type="RuleBase" id="RU003515"/>
    </source>
</evidence>
<evidence type="ECO:0000256" key="3">
    <source>
        <dbReference type="ARBA" id="ARBA00007058"/>
    </source>
</evidence>
<feature type="domain" description="RNase H type-2" evidence="12">
    <location>
        <begin position="47"/>
        <end position="274"/>
    </location>
</feature>
<proteinExistence type="inferred from homology"/>
<dbReference type="PROSITE" id="PS51975">
    <property type="entry name" value="RNASE_H_2"/>
    <property type="match status" value="1"/>
</dbReference>
<accession>E3LGH3</accession>
<dbReference type="SUPFAM" id="SSF53098">
    <property type="entry name" value="Ribonuclease H-like"/>
    <property type="match status" value="1"/>
</dbReference>
<dbReference type="STRING" id="31234.E3LGH3"/>
<dbReference type="InterPro" id="IPR001352">
    <property type="entry name" value="RNase_HII/HIII"/>
</dbReference>
<dbReference type="InParanoid" id="E3LGH3"/>
<reference evidence="13" key="1">
    <citation type="submission" date="2007-07" db="EMBL/GenBank/DDBJ databases">
        <title>PCAP assembly of the Caenorhabditis remanei genome.</title>
        <authorList>
            <consortium name="The Caenorhabditis remanei Sequencing Consortium"/>
            <person name="Wilson R.K."/>
        </authorList>
    </citation>
    <scope>NUCLEOTIDE SEQUENCE [LARGE SCALE GENOMIC DNA]</scope>
    <source>
        <strain evidence="13">PB4641</strain>
    </source>
</reference>
<dbReference type="GO" id="GO:0004523">
    <property type="term" value="F:RNA-DNA hybrid ribonuclease activity"/>
    <property type="evidence" value="ECO:0007669"/>
    <property type="project" value="UniProtKB-UniRule"/>
</dbReference>
<evidence type="ECO:0000256" key="2">
    <source>
        <dbReference type="ARBA" id="ARBA00001946"/>
    </source>
</evidence>
<dbReference type="EC" id="3.1.26.4" evidence="10"/>
<evidence type="ECO:0000256" key="5">
    <source>
        <dbReference type="ARBA" id="ARBA00022723"/>
    </source>
</evidence>
<evidence type="ECO:0000256" key="6">
    <source>
        <dbReference type="ARBA" id="ARBA00022759"/>
    </source>
</evidence>
<sequence>MHSTNFSIFYVHCYFVNLFLKQSNCRMSLKCETERSKTWQDFADGVPCVLGIDEAGRGPVLGPMVYAAAISPLDQNTELKNLGVDDSKALNEAKREEIFDKMNNDEEIQQVVAYAIRSLSPELISASMLKRHKYSLNEVSHDAAIALIKDAFACNVNVVEIKVDTVGPKATYQAKLEKLFPGISICVTEKADSLFPIVSAASIAAKVTRDTRLRNWQFKEKGIRIPENGYGSGYPGDPNTKKFLQLSVDPIFGFCSLVRASWKTASAIVEKRSVPGYWEDDEDEGKPQSKKMSGWLQPKDATEVPPKKHVYFKERHMKNITTF</sequence>
<evidence type="ECO:0000256" key="8">
    <source>
        <dbReference type="ARBA" id="ARBA00024981"/>
    </source>
</evidence>
<evidence type="ECO:0000256" key="1">
    <source>
        <dbReference type="ARBA" id="ARBA00000077"/>
    </source>
</evidence>
<dbReference type="CTD" id="9821871"/>
<dbReference type="FunCoup" id="E3LGH3">
    <property type="interactions" value="1822"/>
</dbReference>
<dbReference type="Proteomes" id="UP000008281">
    <property type="component" value="Unassembled WGS sequence"/>
</dbReference>
<comment type="cofactor">
    <cofactor evidence="9">
        <name>Mn(2+)</name>
        <dbReference type="ChEBI" id="CHEBI:29035"/>
    </cofactor>
    <cofactor evidence="9">
        <name>Mg(2+)</name>
        <dbReference type="ChEBI" id="CHEBI:18420"/>
    </cofactor>
    <text evidence="9">Manganese or magnesium. Binds 1 divalent metal ion per monomer in the absence of substrate. May bind a second metal ion after substrate binding.</text>
</comment>
<dbReference type="RefSeq" id="XP_003117128.2">
    <property type="nucleotide sequence ID" value="XM_003117080.2"/>
</dbReference>
<dbReference type="eggNOG" id="KOG2299">
    <property type="taxonomic scope" value="Eukaryota"/>
</dbReference>
<protein>
    <recommendedName>
        <fullName evidence="10">Ribonuclease</fullName>
        <ecNumber evidence="10">3.1.26.4</ecNumber>
    </recommendedName>
</protein>
<evidence type="ECO:0000256" key="4">
    <source>
        <dbReference type="ARBA" id="ARBA00022722"/>
    </source>
</evidence>
<dbReference type="GO" id="GO:0032299">
    <property type="term" value="C:ribonuclease H2 complex"/>
    <property type="evidence" value="ECO:0007669"/>
    <property type="project" value="TreeGrafter"/>
</dbReference>
<feature type="binding site" evidence="9">
    <location>
        <position position="53"/>
    </location>
    <ligand>
        <name>a divalent metal cation</name>
        <dbReference type="ChEBI" id="CHEBI:60240"/>
    </ligand>
</feature>
<dbReference type="Gene3D" id="1.10.10.460">
    <property type="entry name" value="Ribonuclease hii. Domain 2"/>
    <property type="match status" value="1"/>
</dbReference>
<dbReference type="FunFam" id="3.30.420.10:FF:000088">
    <property type="entry name" value="Ribonuclease"/>
    <property type="match status" value="1"/>
</dbReference>
<dbReference type="PANTHER" id="PTHR10954">
    <property type="entry name" value="RIBONUCLEASE H2 SUBUNIT A"/>
    <property type="match status" value="1"/>
</dbReference>
<keyword evidence="6 9" id="KW-0255">Endonuclease</keyword>
<keyword evidence="14" id="KW-1185">Reference proteome</keyword>
<dbReference type="InterPro" id="IPR036397">
    <property type="entry name" value="RNaseH_sf"/>
</dbReference>
<dbReference type="GO" id="GO:0003723">
    <property type="term" value="F:RNA binding"/>
    <property type="evidence" value="ECO:0007669"/>
    <property type="project" value="UniProtKB-UniRule"/>
</dbReference>